<dbReference type="AlphaFoldDB" id="A0AAD7U480"/>
<organism evidence="1 2">
    <name type="scientific">Trametes cubensis</name>
    <dbReference type="NCBI Taxonomy" id="1111947"/>
    <lineage>
        <taxon>Eukaryota</taxon>
        <taxon>Fungi</taxon>
        <taxon>Dikarya</taxon>
        <taxon>Basidiomycota</taxon>
        <taxon>Agaricomycotina</taxon>
        <taxon>Agaricomycetes</taxon>
        <taxon>Polyporales</taxon>
        <taxon>Polyporaceae</taxon>
        <taxon>Trametes</taxon>
    </lineage>
</organism>
<dbReference type="Proteomes" id="UP001215151">
    <property type="component" value="Unassembled WGS sequence"/>
</dbReference>
<dbReference type="EMBL" id="JAPEVG010000018">
    <property type="protein sequence ID" value="KAJ8496075.1"/>
    <property type="molecule type" value="Genomic_DNA"/>
</dbReference>
<accession>A0AAD7U480</accession>
<sequence length="78" mass="8397">MIIYAVLQGYTQQDDYYTGHRLTRTLTFAEPTWNSSSSAVALAPSDPDAAPIIVLPKAGGTEKLSLNPSLSAPAYRQV</sequence>
<evidence type="ECO:0000313" key="2">
    <source>
        <dbReference type="Proteomes" id="UP001215151"/>
    </source>
</evidence>
<comment type="caution">
    <text evidence="1">The sequence shown here is derived from an EMBL/GenBank/DDBJ whole genome shotgun (WGS) entry which is preliminary data.</text>
</comment>
<reference evidence="1" key="1">
    <citation type="submission" date="2022-11" db="EMBL/GenBank/DDBJ databases">
        <title>Genome Sequence of Cubamyces cubensis.</title>
        <authorList>
            <person name="Buettner E."/>
        </authorList>
    </citation>
    <scope>NUCLEOTIDE SEQUENCE</scope>
    <source>
        <strain evidence="1">MPL-01</strain>
    </source>
</reference>
<name>A0AAD7U480_9APHY</name>
<proteinExistence type="predicted"/>
<gene>
    <name evidence="1" type="ORF">ONZ51_g1345</name>
</gene>
<protein>
    <submittedName>
        <fullName evidence="1">Uncharacterized protein</fullName>
    </submittedName>
</protein>
<evidence type="ECO:0000313" key="1">
    <source>
        <dbReference type="EMBL" id="KAJ8496075.1"/>
    </source>
</evidence>
<keyword evidence="2" id="KW-1185">Reference proteome</keyword>